<feature type="region of interest" description="Disordered" evidence="1">
    <location>
        <begin position="263"/>
        <end position="289"/>
    </location>
</feature>
<feature type="region of interest" description="Disordered" evidence="1">
    <location>
        <begin position="182"/>
        <end position="214"/>
    </location>
</feature>
<feature type="compositionally biased region" description="Basic and acidic residues" evidence="1">
    <location>
        <begin position="263"/>
        <end position="277"/>
    </location>
</feature>
<organism evidence="2">
    <name type="scientific">Nymphaea colorata</name>
    <name type="common">pocket water lily</name>
    <dbReference type="NCBI Taxonomy" id="210225"/>
    <lineage>
        <taxon>Eukaryota</taxon>
        <taxon>Viridiplantae</taxon>
        <taxon>Streptophyta</taxon>
        <taxon>Embryophyta</taxon>
        <taxon>Tracheophyta</taxon>
        <taxon>Spermatophyta</taxon>
        <taxon>Magnoliopsida</taxon>
        <taxon>Nymphaeales</taxon>
        <taxon>Nymphaeaceae</taxon>
        <taxon>Nymphaea</taxon>
    </lineage>
</organism>
<sequence>MVREVDTYRVSDHHVRLGTLVAEVQADLHAGITAADNEHPLAAEVLAGLVRAGVENAALELVEAGDVGKNRLGILAGSDDDPLANILGGPPGVGGEVEGADPPEAAQGIELRRKDGLVEARPNAELGCVGVEVGEELVLGGVLGEVGREGEEGELAELLGQVQLQPVVGAVVPQRGDAVGAVEHDARHAEPAEPGGRRQPRRPRPDYHGAVHPHAPRLRLRRRQPIHTPSLSHSSCFSELRKRSTATAESVCARESRVMRREERRRGPLNRGEEGRWRRASMCGATQKEDVKAKEMIGFSIEP</sequence>
<dbReference type="Gramene" id="NC6G0254740.1">
    <property type="protein sequence ID" value="NC6G0254740.1:cds"/>
    <property type="gene ID" value="NC6G0254740"/>
</dbReference>
<accession>A0A5K1E228</accession>
<evidence type="ECO:0000313" key="2">
    <source>
        <dbReference type="EMBL" id="VVW44517.1"/>
    </source>
</evidence>
<gene>
    <name evidence="2" type="ORF">NYM_LOCUS22019</name>
</gene>
<evidence type="ECO:0000256" key="1">
    <source>
        <dbReference type="SAM" id="MobiDB-lite"/>
    </source>
</evidence>
<dbReference type="EMBL" id="LR721784">
    <property type="protein sequence ID" value="VVW44517.1"/>
    <property type="molecule type" value="Genomic_DNA"/>
</dbReference>
<reference evidence="2" key="1">
    <citation type="submission" date="2019-09" db="EMBL/GenBank/DDBJ databases">
        <authorList>
            <person name="Zhang L."/>
        </authorList>
    </citation>
    <scope>NUCLEOTIDE SEQUENCE</scope>
</reference>
<protein>
    <submittedName>
        <fullName evidence="2">Uncharacterized protein</fullName>
    </submittedName>
</protein>
<dbReference type="AlphaFoldDB" id="A0A5K1E228"/>
<feature type="compositionally biased region" description="Basic and acidic residues" evidence="1">
    <location>
        <begin position="182"/>
        <end position="191"/>
    </location>
</feature>
<name>A0A5K1E228_9MAGN</name>
<proteinExistence type="predicted"/>